<dbReference type="EMBL" id="JAXQNO010000004">
    <property type="protein sequence ID" value="KAK4799662.1"/>
    <property type="molecule type" value="Genomic_DNA"/>
</dbReference>
<keyword evidence="1" id="KW-0472">Membrane</keyword>
<dbReference type="AlphaFoldDB" id="A0AAN7M7M0"/>
<organism evidence="2 3">
    <name type="scientific">Trapa natans</name>
    <name type="common">Water chestnut</name>
    <dbReference type="NCBI Taxonomy" id="22666"/>
    <lineage>
        <taxon>Eukaryota</taxon>
        <taxon>Viridiplantae</taxon>
        <taxon>Streptophyta</taxon>
        <taxon>Embryophyta</taxon>
        <taxon>Tracheophyta</taxon>
        <taxon>Spermatophyta</taxon>
        <taxon>Magnoliopsida</taxon>
        <taxon>eudicotyledons</taxon>
        <taxon>Gunneridae</taxon>
        <taxon>Pentapetalae</taxon>
        <taxon>rosids</taxon>
        <taxon>malvids</taxon>
        <taxon>Myrtales</taxon>
        <taxon>Lythraceae</taxon>
        <taxon>Trapa</taxon>
    </lineage>
</organism>
<reference evidence="2 3" key="1">
    <citation type="journal article" date="2023" name="Hortic Res">
        <title>Pangenome of water caltrop reveals structural variations and asymmetric subgenome divergence after allopolyploidization.</title>
        <authorList>
            <person name="Zhang X."/>
            <person name="Chen Y."/>
            <person name="Wang L."/>
            <person name="Yuan Y."/>
            <person name="Fang M."/>
            <person name="Shi L."/>
            <person name="Lu R."/>
            <person name="Comes H.P."/>
            <person name="Ma Y."/>
            <person name="Chen Y."/>
            <person name="Huang G."/>
            <person name="Zhou Y."/>
            <person name="Zheng Z."/>
            <person name="Qiu Y."/>
        </authorList>
    </citation>
    <scope>NUCLEOTIDE SEQUENCE [LARGE SCALE GENOMIC DNA]</scope>
    <source>
        <strain evidence="2">F231</strain>
    </source>
</reference>
<evidence type="ECO:0000313" key="2">
    <source>
        <dbReference type="EMBL" id="KAK4799662.1"/>
    </source>
</evidence>
<dbReference type="Proteomes" id="UP001346149">
    <property type="component" value="Unassembled WGS sequence"/>
</dbReference>
<feature type="transmembrane region" description="Helical" evidence="1">
    <location>
        <begin position="56"/>
        <end position="78"/>
    </location>
</feature>
<accession>A0AAN7M7M0</accession>
<comment type="caution">
    <text evidence="2">The sequence shown here is derived from an EMBL/GenBank/DDBJ whole genome shotgun (WGS) entry which is preliminary data.</text>
</comment>
<keyword evidence="1" id="KW-1133">Transmembrane helix</keyword>
<keyword evidence="3" id="KW-1185">Reference proteome</keyword>
<proteinExistence type="predicted"/>
<sequence length="99" mass="11217">MMNSPSTSFVPPTTMGIYEPFHQMEIWGENLTAVDPVAHAALIVEVDRKLDNQVMVVFHILNAFSLIALLVIGIRLCYPLSLSIHFPLWPYITWNIGYS</sequence>
<evidence type="ECO:0000256" key="1">
    <source>
        <dbReference type="SAM" id="Phobius"/>
    </source>
</evidence>
<gene>
    <name evidence="2" type="ORF">SAY86_025027</name>
</gene>
<name>A0AAN7M7M0_TRANT</name>
<keyword evidence="1" id="KW-0812">Transmembrane</keyword>
<protein>
    <submittedName>
        <fullName evidence="2">Uncharacterized protein</fullName>
    </submittedName>
</protein>
<evidence type="ECO:0000313" key="3">
    <source>
        <dbReference type="Proteomes" id="UP001346149"/>
    </source>
</evidence>